<keyword evidence="10" id="KW-1185">Reference proteome</keyword>
<dbReference type="SUPFAM" id="SSF53383">
    <property type="entry name" value="PLP-dependent transferases"/>
    <property type="match status" value="1"/>
</dbReference>
<comment type="cofactor">
    <cofactor evidence="1 7">
        <name>pyridoxal 5'-phosphate</name>
        <dbReference type="ChEBI" id="CHEBI:597326"/>
    </cofactor>
</comment>
<evidence type="ECO:0000256" key="6">
    <source>
        <dbReference type="ARBA" id="ARBA00023014"/>
    </source>
</evidence>
<accession>A0AA43UCG3</accession>
<dbReference type="GO" id="GO:0003824">
    <property type="term" value="F:catalytic activity"/>
    <property type="evidence" value="ECO:0007669"/>
    <property type="project" value="UniProtKB-ARBA"/>
</dbReference>
<dbReference type="InterPro" id="IPR015421">
    <property type="entry name" value="PyrdxlP-dep_Trfase_major"/>
</dbReference>
<dbReference type="Gene3D" id="3.90.1150.10">
    <property type="entry name" value="Aspartate Aminotransferase, domain 1"/>
    <property type="match status" value="1"/>
</dbReference>
<comment type="caution">
    <text evidence="9">The sequence shown here is derived from an EMBL/GenBank/DDBJ whole genome shotgun (WGS) entry which is preliminary data.</text>
</comment>
<dbReference type="Gene3D" id="1.10.260.50">
    <property type="match status" value="1"/>
</dbReference>
<dbReference type="InterPro" id="IPR020578">
    <property type="entry name" value="Aminotrans_V_PyrdxlP_BS"/>
</dbReference>
<feature type="domain" description="Aminotransferase class V" evidence="8">
    <location>
        <begin position="2"/>
        <end position="364"/>
    </location>
</feature>
<keyword evidence="5" id="KW-0408">Iron</keyword>
<dbReference type="InterPro" id="IPR016454">
    <property type="entry name" value="Cysteine_dSase"/>
</dbReference>
<proteinExistence type="inferred from homology"/>
<dbReference type="EMBL" id="JAUNQW010000011">
    <property type="protein sequence ID" value="MDO5457436.1"/>
    <property type="molecule type" value="Genomic_DNA"/>
</dbReference>
<sequence length="384" mass="42631">MIYFDNSATTHIYSEALETYQVVSNKYFGNPSSLHQLGESSSQLLTQSRNQIAEFFHVSSQEIFFTSGGTEGNNWAIKGTAFEKMTAGKHLITSAVEHPSVKKTFEQLENMGFETTYLSVDNQGRVNLEELAQSIRPDTSLVSIMAVNNEVGSVQPIEEIGKILQDYPQVHFHVDAVQVPGMVELDLSDNSRIDLATFSGHKFHGPRGIGFLYKNMNRRIQPLLTGGNQEKGQRSGTENVPAIAAMAKALRIRFDDADQKVKNIADLRETLRCQVDRYEHVKVFSPIQGAPHILCFGIAGIRGEVLVHALEEQDIYVSTTSACSSKKKTESSTLSAMKVDSRLSESAIRVSLSETNTLEEVDSFIQAFDEIYTDFQAVFKSKGD</sequence>
<evidence type="ECO:0000256" key="7">
    <source>
        <dbReference type="RuleBase" id="RU004504"/>
    </source>
</evidence>
<keyword evidence="3" id="KW-0479">Metal-binding</keyword>
<dbReference type="InterPro" id="IPR015424">
    <property type="entry name" value="PyrdxlP-dep_Trfase"/>
</dbReference>
<dbReference type="PROSITE" id="PS00595">
    <property type="entry name" value="AA_TRANSFER_CLASS_5"/>
    <property type="match status" value="1"/>
</dbReference>
<dbReference type="InterPro" id="IPR000192">
    <property type="entry name" value="Aminotrans_V_dom"/>
</dbReference>
<comment type="similarity">
    <text evidence="2">Belongs to the class-V pyridoxal-phosphate-dependent aminotransferase family. NifS/IscS subfamily.</text>
</comment>
<dbReference type="PANTHER" id="PTHR11601">
    <property type="entry name" value="CYSTEINE DESULFURYLASE FAMILY MEMBER"/>
    <property type="match status" value="1"/>
</dbReference>
<protein>
    <submittedName>
        <fullName evidence="9">Cysteine desulfurase family protein</fullName>
    </submittedName>
</protein>
<evidence type="ECO:0000256" key="3">
    <source>
        <dbReference type="ARBA" id="ARBA00022723"/>
    </source>
</evidence>
<name>A0AA43UCG3_9LACT</name>
<keyword evidence="6" id="KW-0411">Iron-sulfur</keyword>
<evidence type="ECO:0000256" key="4">
    <source>
        <dbReference type="ARBA" id="ARBA00022898"/>
    </source>
</evidence>
<dbReference type="PANTHER" id="PTHR11601:SF50">
    <property type="entry name" value="CYSTEINE DESULFURASE ISCS 2-RELATED"/>
    <property type="match status" value="1"/>
</dbReference>
<dbReference type="GO" id="GO:0051536">
    <property type="term" value="F:iron-sulfur cluster binding"/>
    <property type="evidence" value="ECO:0007669"/>
    <property type="project" value="UniProtKB-KW"/>
</dbReference>
<evidence type="ECO:0000256" key="1">
    <source>
        <dbReference type="ARBA" id="ARBA00001933"/>
    </source>
</evidence>
<evidence type="ECO:0000313" key="9">
    <source>
        <dbReference type="EMBL" id="MDO5457436.1"/>
    </source>
</evidence>
<organism evidence="9 10">
    <name type="scientific">Atopococcus tabaci</name>
    <dbReference type="NCBI Taxonomy" id="269774"/>
    <lineage>
        <taxon>Bacteria</taxon>
        <taxon>Bacillati</taxon>
        <taxon>Bacillota</taxon>
        <taxon>Bacilli</taxon>
        <taxon>Lactobacillales</taxon>
        <taxon>Carnobacteriaceae</taxon>
        <taxon>Atopococcus</taxon>
    </lineage>
</organism>
<keyword evidence="4" id="KW-0663">Pyridoxal phosphate</keyword>
<dbReference type="GO" id="GO:0046872">
    <property type="term" value="F:metal ion binding"/>
    <property type="evidence" value="ECO:0007669"/>
    <property type="project" value="UniProtKB-KW"/>
</dbReference>
<gene>
    <name evidence="9" type="ORF">Q4F26_03740</name>
</gene>
<dbReference type="PIRSF" id="PIRSF005572">
    <property type="entry name" value="NifS"/>
    <property type="match status" value="1"/>
</dbReference>
<evidence type="ECO:0000313" key="10">
    <source>
        <dbReference type="Proteomes" id="UP001171751"/>
    </source>
</evidence>
<reference evidence="9" key="1">
    <citation type="submission" date="2023-07" db="EMBL/GenBank/DDBJ databases">
        <title>Between Cages and Wild: Unraveling the Impact of Captivity on Animal Microbiomes and Antimicrobial Resistance.</title>
        <authorList>
            <person name="Schmartz G.P."/>
            <person name="Rehner J."/>
            <person name="Schuff M.J."/>
            <person name="Becker S.L."/>
            <person name="Kravczyk M."/>
            <person name="Gurevich A."/>
            <person name="Francke R."/>
            <person name="Mueller R."/>
            <person name="Keller V."/>
            <person name="Keller A."/>
        </authorList>
    </citation>
    <scope>NUCLEOTIDE SEQUENCE</scope>
    <source>
        <strain evidence="9">S39M_St_73</strain>
    </source>
</reference>
<dbReference type="InterPro" id="IPR015422">
    <property type="entry name" value="PyrdxlP-dep_Trfase_small"/>
</dbReference>
<dbReference type="AlphaFoldDB" id="A0AA43UCG3"/>
<dbReference type="Pfam" id="PF00266">
    <property type="entry name" value="Aminotran_5"/>
    <property type="match status" value="1"/>
</dbReference>
<evidence type="ECO:0000259" key="8">
    <source>
        <dbReference type="Pfam" id="PF00266"/>
    </source>
</evidence>
<dbReference type="Proteomes" id="UP001171751">
    <property type="component" value="Unassembled WGS sequence"/>
</dbReference>
<evidence type="ECO:0000256" key="5">
    <source>
        <dbReference type="ARBA" id="ARBA00023004"/>
    </source>
</evidence>
<dbReference type="Gene3D" id="3.40.640.10">
    <property type="entry name" value="Type I PLP-dependent aspartate aminotransferase-like (Major domain)"/>
    <property type="match status" value="1"/>
</dbReference>
<evidence type="ECO:0000256" key="2">
    <source>
        <dbReference type="ARBA" id="ARBA00006490"/>
    </source>
</evidence>